<feature type="region of interest" description="Disordered" evidence="1">
    <location>
        <begin position="161"/>
        <end position="241"/>
    </location>
</feature>
<feature type="transmembrane region" description="Helical" evidence="2">
    <location>
        <begin position="444"/>
        <end position="464"/>
    </location>
</feature>
<keyword evidence="2" id="KW-0472">Membrane</keyword>
<feature type="signal peptide" evidence="3">
    <location>
        <begin position="1"/>
        <end position="20"/>
    </location>
</feature>
<dbReference type="Pfam" id="PF10348">
    <property type="entry name" value="DUF2427"/>
    <property type="match status" value="1"/>
</dbReference>
<feature type="domain" description="Protein YTP1-like C-terminal" evidence="5">
    <location>
        <begin position="278"/>
        <end position="572"/>
    </location>
</feature>
<sequence length="591" mass="65029">MPSRHHVVAALLQRISFAAAYAPDGAHKAGTTGMDMSEHGAFGNNTTTHNSQQNMASYAGVSEHSTIILMHIVLMVLAWIFLLPIGVMFSIARSGLALPVQFCFCVIHALGLLFGTIYNVKTPDLYRNNAHHTIGWVASWIISVQVLTNLLSVVQKRREKSRNASGGVERQPFLPSSMANRSRQGMSSYANHHASTETEPGSSSIRSTRSSEDLEKPSPQDNYDSQSEASSSYRPSFPRSSSLLTSFPVRLRSKLPAWLSRALSVFDAIVTRTILPLGFVGLVSGGVVYTGIFRGKHIFNGLAHFIKGGIFFWYGLLTLGRWMGCFAEYGWAWNIAPTSTVPSAEFVESFVLFLYGSTNVFLEHLAAWGKAWTAQDLEHVSISVLFLGGGLCGMLVESKVIRNRLNTIIGSMPTNSSSNSNCHTGRAQIQDQYLEQQLRTPPEVYNFSINPIPALIIFLLGIMMSSHHQSSQTSTAVHKQWGTLLAGSSIMRMLTYTILYISPPTSVYPSRPPTELISSFCLIAGGTVFMASTKDIVHWMESENLMAMFVFTVTGGFTAFIMAYEIFVLSLKGWATQRELERSLKSRSSGS</sequence>
<feature type="transmembrane region" description="Helical" evidence="2">
    <location>
        <begin position="67"/>
        <end position="89"/>
    </location>
</feature>
<dbReference type="Pfam" id="PF10355">
    <property type="entry name" value="Ytp1"/>
    <property type="match status" value="1"/>
</dbReference>
<feature type="chain" id="PRO_5045793093" description="Integral membrane protein" evidence="3">
    <location>
        <begin position="21"/>
        <end position="591"/>
    </location>
</feature>
<feature type="compositionally biased region" description="Polar residues" evidence="1">
    <location>
        <begin position="177"/>
        <end position="190"/>
    </location>
</feature>
<feature type="transmembrane region" description="Helical" evidence="2">
    <location>
        <begin position="269"/>
        <end position="292"/>
    </location>
</feature>
<dbReference type="Proteomes" id="UP001345691">
    <property type="component" value="Unassembled WGS sequence"/>
</dbReference>
<name>A0ABR0J013_9EURO</name>
<feature type="compositionally biased region" description="Low complexity" evidence="1">
    <location>
        <begin position="230"/>
        <end position="241"/>
    </location>
</feature>
<evidence type="ECO:0008006" key="8">
    <source>
        <dbReference type="Google" id="ProtNLM"/>
    </source>
</evidence>
<organism evidence="6 7">
    <name type="scientific">Exophiala sideris</name>
    <dbReference type="NCBI Taxonomy" id="1016849"/>
    <lineage>
        <taxon>Eukaryota</taxon>
        <taxon>Fungi</taxon>
        <taxon>Dikarya</taxon>
        <taxon>Ascomycota</taxon>
        <taxon>Pezizomycotina</taxon>
        <taxon>Eurotiomycetes</taxon>
        <taxon>Chaetothyriomycetidae</taxon>
        <taxon>Chaetothyriales</taxon>
        <taxon>Herpotrichiellaceae</taxon>
        <taxon>Exophiala</taxon>
    </lineage>
</organism>
<evidence type="ECO:0000259" key="5">
    <source>
        <dbReference type="Pfam" id="PF10355"/>
    </source>
</evidence>
<evidence type="ECO:0000313" key="7">
    <source>
        <dbReference type="Proteomes" id="UP001345691"/>
    </source>
</evidence>
<dbReference type="PANTHER" id="PTHR31685">
    <property type="entry name" value="INTEGRAL MEMBRANE PROTEIN (AFU_ORTHOLOGUE AFUA_6G12730)-RELATED"/>
    <property type="match status" value="1"/>
</dbReference>
<dbReference type="InterPro" id="IPR018825">
    <property type="entry name" value="DUF2427"/>
</dbReference>
<proteinExistence type="predicted"/>
<dbReference type="PANTHER" id="PTHR31685:SF3">
    <property type="entry name" value="INTEGRAL MEMBRANE PROTEIN (AFU_ORTHOLOGUE AFUA_6G12730)"/>
    <property type="match status" value="1"/>
</dbReference>
<evidence type="ECO:0000259" key="4">
    <source>
        <dbReference type="Pfam" id="PF10348"/>
    </source>
</evidence>
<keyword evidence="3" id="KW-0732">Signal</keyword>
<feature type="domain" description="DUF2427" evidence="4">
    <location>
        <begin position="56"/>
        <end position="151"/>
    </location>
</feature>
<evidence type="ECO:0000256" key="2">
    <source>
        <dbReference type="SAM" id="Phobius"/>
    </source>
</evidence>
<reference evidence="6 7" key="1">
    <citation type="submission" date="2023-08" db="EMBL/GenBank/DDBJ databases">
        <title>Black Yeasts Isolated from many extreme environments.</title>
        <authorList>
            <person name="Coleine C."/>
            <person name="Stajich J.E."/>
            <person name="Selbmann L."/>
        </authorList>
    </citation>
    <scope>NUCLEOTIDE SEQUENCE [LARGE SCALE GENOMIC DNA]</scope>
    <source>
        <strain evidence="6 7">CCFEE 6328</strain>
    </source>
</reference>
<feature type="compositionally biased region" description="Basic and acidic residues" evidence="1">
    <location>
        <begin position="209"/>
        <end position="218"/>
    </location>
</feature>
<dbReference type="InterPro" id="IPR018827">
    <property type="entry name" value="YTP1_C"/>
</dbReference>
<feature type="transmembrane region" description="Helical" evidence="2">
    <location>
        <begin position="484"/>
        <end position="502"/>
    </location>
</feature>
<comment type="caution">
    <text evidence="6">The sequence shown here is derived from an EMBL/GenBank/DDBJ whole genome shotgun (WGS) entry which is preliminary data.</text>
</comment>
<keyword evidence="2" id="KW-0812">Transmembrane</keyword>
<evidence type="ECO:0000256" key="3">
    <source>
        <dbReference type="SAM" id="SignalP"/>
    </source>
</evidence>
<feature type="transmembrane region" description="Helical" evidence="2">
    <location>
        <begin position="134"/>
        <end position="154"/>
    </location>
</feature>
<evidence type="ECO:0000256" key="1">
    <source>
        <dbReference type="SAM" id="MobiDB-lite"/>
    </source>
</evidence>
<protein>
    <recommendedName>
        <fullName evidence="8">Integral membrane protein</fullName>
    </recommendedName>
</protein>
<keyword evidence="2" id="KW-1133">Transmembrane helix</keyword>
<feature type="transmembrane region" description="Helical" evidence="2">
    <location>
        <begin position="545"/>
        <end position="569"/>
    </location>
</feature>
<keyword evidence="7" id="KW-1185">Reference proteome</keyword>
<feature type="transmembrane region" description="Helical" evidence="2">
    <location>
        <begin position="298"/>
        <end position="319"/>
    </location>
</feature>
<evidence type="ECO:0000313" key="6">
    <source>
        <dbReference type="EMBL" id="KAK5053366.1"/>
    </source>
</evidence>
<feature type="transmembrane region" description="Helical" evidence="2">
    <location>
        <begin position="96"/>
        <end position="114"/>
    </location>
</feature>
<gene>
    <name evidence="6" type="ORF">LTR69_009324</name>
</gene>
<accession>A0ABR0J013</accession>
<feature type="compositionally biased region" description="Polar residues" evidence="1">
    <location>
        <begin position="219"/>
        <end position="229"/>
    </location>
</feature>
<feature type="transmembrane region" description="Helical" evidence="2">
    <location>
        <begin position="514"/>
        <end position="533"/>
    </location>
</feature>
<dbReference type="EMBL" id="JAVRRF010000026">
    <property type="protein sequence ID" value="KAK5053366.1"/>
    <property type="molecule type" value="Genomic_DNA"/>
</dbReference>